<dbReference type="Proteomes" id="UP000276506">
    <property type="component" value="Unassembled WGS sequence"/>
</dbReference>
<reference evidence="1 2" key="1">
    <citation type="submission" date="2018-10" db="EMBL/GenBank/DDBJ databases">
        <title>Transmission dynamics of multidrug resistant bacteria on intensive care unit surfaces.</title>
        <authorList>
            <person name="D'Souza A.W."/>
            <person name="Potter R.F."/>
            <person name="Wallace M."/>
            <person name="Shupe A."/>
            <person name="Patel S."/>
            <person name="Sun S."/>
            <person name="Gul D."/>
            <person name="Kwon J.H."/>
            <person name="Andleeb S."/>
            <person name="Burnham C.-A.D."/>
            <person name="Dantas G."/>
        </authorList>
    </citation>
    <scope>NUCLEOTIDE SEQUENCE [LARGE SCALE GENOMIC DNA]</scope>
    <source>
        <strain evidence="1 2">PX_177</strain>
    </source>
</reference>
<name>A0A427DMG4_9GAMM</name>
<evidence type="ECO:0008006" key="3">
    <source>
        <dbReference type="Google" id="ProtNLM"/>
    </source>
</evidence>
<gene>
    <name evidence="1" type="ORF">EGJ28_22005</name>
</gene>
<proteinExistence type="predicted"/>
<protein>
    <recommendedName>
        <fullName evidence="3">PD-(D/E)XK endonuclease-like domain-containing protein</fullName>
    </recommendedName>
</protein>
<organism evidence="1 2">
    <name type="scientific">Stutzerimonas xanthomarina</name>
    <dbReference type="NCBI Taxonomy" id="271420"/>
    <lineage>
        <taxon>Bacteria</taxon>
        <taxon>Pseudomonadati</taxon>
        <taxon>Pseudomonadota</taxon>
        <taxon>Gammaproteobacteria</taxon>
        <taxon>Pseudomonadales</taxon>
        <taxon>Pseudomonadaceae</taxon>
        <taxon>Stutzerimonas</taxon>
    </lineage>
</organism>
<sequence length="174" mass="19535">MLWLIAVIAGAAILYLVFAAKAPHAIHQKFGLNPDHWTIVSSDLGGGHSRQRLYGFGVAGEPDAVLRGNRTGQIAVGEFKNRRHGGYVRRREFYQLILYIGLAREVYRSTNVVGVLAFKDARVEIAHDDALFRALIGMRGEVLDSIKRRKPLNRSPLHKRINIAAGNRKVRFPR</sequence>
<dbReference type="EMBL" id="RHQL01000021">
    <property type="protein sequence ID" value="RRV04694.1"/>
    <property type="molecule type" value="Genomic_DNA"/>
</dbReference>
<accession>A0A427DMG4</accession>
<comment type="caution">
    <text evidence="1">The sequence shown here is derived from an EMBL/GenBank/DDBJ whole genome shotgun (WGS) entry which is preliminary data.</text>
</comment>
<dbReference type="AlphaFoldDB" id="A0A427DMG4"/>
<evidence type="ECO:0000313" key="1">
    <source>
        <dbReference type="EMBL" id="RRV04694.1"/>
    </source>
</evidence>
<dbReference type="RefSeq" id="WP_052813501.1">
    <property type="nucleotide sequence ID" value="NZ_RHQL01000021.1"/>
</dbReference>
<evidence type="ECO:0000313" key="2">
    <source>
        <dbReference type="Proteomes" id="UP000276506"/>
    </source>
</evidence>